<dbReference type="Pfam" id="PF14417">
    <property type="entry name" value="MEDS"/>
    <property type="match status" value="1"/>
</dbReference>
<reference evidence="4" key="1">
    <citation type="submission" date="2021-01" db="EMBL/GenBank/DDBJ databases">
        <title>Whole genome shotgun sequence of Actinoplanes cyaneus NBRC 14990.</title>
        <authorList>
            <person name="Komaki H."/>
            <person name="Tamura T."/>
        </authorList>
    </citation>
    <scope>NUCLEOTIDE SEQUENCE</scope>
    <source>
        <strain evidence="4">NBRC 14990</strain>
    </source>
</reference>
<keyword evidence="5" id="KW-1185">Reference proteome</keyword>
<keyword evidence="1" id="KW-0723">Serine/threonine-protein kinase</keyword>
<dbReference type="SUPFAM" id="SSF55874">
    <property type="entry name" value="ATPase domain of HSP90 chaperone/DNA topoisomerase II/histidine kinase"/>
    <property type="match status" value="1"/>
</dbReference>
<evidence type="ECO:0000259" key="3">
    <source>
        <dbReference type="Pfam" id="PF14417"/>
    </source>
</evidence>
<proteinExistence type="predicted"/>
<dbReference type="CDD" id="cd16936">
    <property type="entry name" value="HATPase_RsbW-like"/>
    <property type="match status" value="1"/>
</dbReference>
<dbReference type="Proteomes" id="UP000619479">
    <property type="component" value="Unassembled WGS sequence"/>
</dbReference>
<dbReference type="PANTHER" id="PTHR35526">
    <property type="entry name" value="ANTI-SIGMA-F FACTOR RSBW-RELATED"/>
    <property type="match status" value="1"/>
</dbReference>
<accession>A0A919INJ3</accession>
<evidence type="ECO:0008006" key="6">
    <source>
        <dbReference type="Google" id="ProtNLM"/>
    </source>
</evidence>
<feature type="domain" description="Histidine kinase/HSP90-like ATPase" evidence="2">
    <location>
        <begin position="212"/>
        <end position="325"/>
    </location>
</feature>
<name>A0A919INJ3_9ACTN</name>
<keyword evidence="1" id="KW-0808">Transferase</keyword>
<dbReference type="Pfam" id="PF13581">
    <property type="entry name" value="HATPase_c_2"/>
    <property type="match status" value="1"/>
</dbReference>
<dbReference type="InterPro" id="IPR050267">
    <property type="entry name" value="Anti-sigma-factor_SerPK"/>
</dbReference>
<organism evidence="4 5">
    <name type="scientific">Actinoplanes cyaneus</name>
    <dbReference type="NCBI Taxonomy" id="52696"/>
    <lineage>
        <taxon>Bacteria</taxon>
        <taxon>Bacillati</taxon>
        <taxon>Actinomycetota</taxon>
        <taxon>Actinomycetes</taxon>
        <taxon>Micromonosporales</taxon>
        <taxon>Micromonosporaceae</taxon>
        <taxon>Actinoplanes</taxon>
    </lineage>
</organism>
<dbReference type="InterPro" id="IPR003594">
    <property type="entry name" value="HATPase_dom"/>
</dbReference>
<protein>
    <recommendedName>
        <fullName evidence="6">Anti-sigma regulatory factor (Ser/Thr protein kinase)</fullName>
    </recommendedName>
</protein>
<comment type="caution">
    <text evidence="4">The sequence shown here is derived from an EMBL/GenBank/DDBJ whole genome shotgun (WGS) entry which is preliminary data.</text>
</comment>
<dbReference type="RefSeq" id="WP_203751603.1">
    <property type="nucleotide sequence ID" value="NZ_BAAAUC010000010.1"/>
</dbReference>
<dbReference type="InterPro" id="IPR036890">
    <property type="entry name" value="HATPase_C_sf"/>
</dbReference>
<evidence type="ECO:0000259" key="2">
    <source>
        <dbReference type="Pfam" id="PF13581"/>
    </source>
</evidence>
<dbReference type="Gene3D" id="3.30.565.10">
    <property type="entry name" value="Histidine kinase-like ATPase, C-terminal domain"/>
    <property type="match status" value="1"/>
</dbReference>
<keyword evidence="1" id="KW-0418">Kinase</keyword>
<evidence type="ECO:0000313" key="5">
    <source>
        <dbReference type="Proteomes" id="UP000619479"/>
    </source>
</evidence>
<feature type="domain" description="MEDS" evidence="3">
    <location>
        <begin position="17"/>
        <end position="166"/>
    </location>
</feature>
<dbReference type="EMBL" id="BOMH01000059">
    <property type="protein sequence ID" value="GID69345.1"/>
    <property type="molecule type" value="Genomic_DNA"/>
</dbReference>
<gene>
    <name evidence="4" type="ORF">Acy02nite_72260</name>
</gene>
<evidence type="ECO:0000313" key="4">
    <source>
        <dbReference type="EMBL" id="GID69345.1"/>
    </source>
</evidence>
<dbReference type="AlphaFoldDB" id="A0A919INJ3"/>
<sequence length="334" mass="36599">MTIVNHREPPSGDAFLHSAVLPGSDDELVTALATELRHSAHTCDQILLVVSDHARALLTEPLRDLECDHQWADPAAFYQRLGFAYEGFRRFLAEQATQGRRVHVVAEPELTGDSASDPRPGRYDAYLAYEAVCNDTYAPYGSPVTCIWDSRRHPAHLLDGVRATHRHLLTPSGRQPSPRFQPADAFLTGAHHLPMPPAPQHTDHDRTVTGVAELSGLRATLSAWAHEHRFAAEPADDLLVAVVEVVSNGLRHAVTPVRIRAWHQHDTLIVQCDDTAGLPVPATAGYHRPGATDAAPGGRGLWLVRQLADVVLVDSVPGRTSVRLHFPHAVMHRA</sequence>
<dbReference type="PANTHER" id="PTHR35526:SF3">
    <property type="entry name" value="ANTI-SIGMA-F FACTOR RSBW"/>
    <property type="match status" value="1"/>
</dbReference>
<dbReference type="InterPro" id="IPR025847">
    <property type="entry name" value="MEDS_domain"/>
</dbReference>
<dbReference type="GO" id="GO:0004674">
    <property type="term" value="F:protein serine/threonine kinase activity"/>
    <property type="evidence" value="ECO:0007669"/>
    <property type="project" value="UniProtKB-KW"/>
</dbReference>
<evidence type="ECO:0000256" key="1">
    <source>
        <dbReference type="ARBA" id="ARBA00022527"/>
    </source>
</evidence>